<feature type="transmembrane region" description="Helical" evidence="6">
    <location>
        <begin position="127"/>
        <end position="147"/>
    </location>
</feature>
<keyword evidence="2" id="KW-1003">Cell membrane</keyword>
<protein>
    <recommendedName>
        <fullName evidence="8">Dolichol-P-glucose synthetase</fullName>
    </recommendedName>
</protein>
<evidence type="ECO:0000256" key="1">
    <source>
        <dbReference type="ARBA" id="ARBA00004651"/>
    </source>
</evidence>
<evidence type="ECO:0000256" key="2">
    <source>
        <dbReference type="ARBA" id="ARBA00022475"/>
    </source>
</evidence>
<feature type="transmembrane region" description="Helical" evidence="6">
    <location>
        <begin position="278"/>
        <end position="306"/>
    </location>
</feature>
<sequence>MKDKIKKNLSMFLRFGLSGGLLWFIFSKIDMAHTIDVLKSADLTYIIAAGGVFSCIIGLLLYRWFIFIKALDLVVPAKDVVKGYFIGLFGNLFLPSAIGGDFLKVYMLCKNSQQKPRVVASAILDRLSGFASIVIVAVCSFTFGYRFIEDTSLLIPIVLMGVGSVGIVTFLFNEKIFSFGSQLFNKIPKFKKSLMNMHYDIRLMHAHHKEGMMAVGLSCLSQVILASSYYLVAKGLHQEIDLIYFLIFVPIICVASSFPSIGGLGVREAGSAYLFAKIGVDSGIAVSLTLINFFFVFMVGLIGGAINVPTLFNRRIQHDASASCDASV</sequence>
<dbReference type="Pfam" id="PF03706">
    <property type="entry name" value="LPG_synthase_TM"/>
    <property type="match status" value="1"/>
</dbReference>
<dbReference type="NCBIfam" id="TIGR00374">
    <property type="entry name" value="flippase-like domain"/>
    <property type="match status" value="1"/>
</dbReference>
<evidence type="ECO:0000313" key="7">
    <source>
        <dbReference type="EMBL" id="VAX37640.1"/>
    </source>
</evidence>
<proteinExistence type="predicted"/>
<name>A0A3B1DRG5_9ZZZZ</name>
<feature type="transmembrane region" description="Helical" evidence="6">
    <location>
        <begin position="153"/>
        <end position="172"/>
    </location>
</feature>
<keyword evidence="4 6" id="KW-1133">Transmembrane helix</keyword>
<feature type="transmembrane region" description="Helical" evidence="6">
    <location>
        <begin position="43"/>
        <end position="65"/>
    </location>
</feature>
<dbReference type="PANTHER" id="PTHR40277">
    <property type="entry name" value="BLL5419 PROTEIN"/>
    <property type="match status" value="1"/>
</dbReference>
<reference evidence="7" key="1">
    <citation type="submission" date="2018-06" db="EMBL/GenBank/DDBJ databases">
        <authorList>
            <person name="Zhirakovskaya E."/>
        </authorList>
    </citation>
    <scope>NUCLEOTIDE SEQUENCE</scope>
</reference>
<dbReference type="GO" id="GO:0005886">
    <property type="term" value="C:plasma membrane"/>
    <property type="evidence" value="ECO:0007669"/>
    <property type="project" value="UniProtKB-SubCell"/>
</dbReference>
<evidence type="ECO:0000256" key="5">
    <source>
        <dbReference type="ARBA" id="ARBA00023136"/>
    </source>
</evidence>
<accession>A0A3B1DRG5</accession>
<dbReference type="PANTHER" id="PTHR40277:SF1">
    <property type="entry name" value="BLL5419 PROTEIN"/>
    <property type="match status" value="1"/>
</dbReference>
<keyword evidence="5 6" id="KW-0472">Membrane</keyword>
<keyword evidence="3 6" id="KW-0812">Transmembrane</keyword>
<dbReference type="AlphaFoldDB" id="A0A3B1DRG5"/>
<feature type="transmembrane region" description="Helical" evidence="6">
    <location>
        <begin position="85"/>
        <end position="106"/>
    </location>
</feature>
<evidence type="ECO:0000256" key="6">
    <source>
        <dbReference type="SAM" id="Phobius"/>
    </source>
</evidence>
<organism evidence="7">
    <name type="scientific">hydrothermal vent metagenome</name>
    <dbReference type="NCBI Taxonomy" id="652676"/>
    <lineage>
        <taxon>unclassified sequences</taxon>
        <taxon>metagenomes</taxon>
        <taxon>ecological metagenomes</taxon>
    </lineage>
</organism>
<evidence type="ECO:0000256" key="3">
    <source>
        <dbReference type="ARBA" id="ARBA00022692"/>
    </source>
</evidence>
<dbReference type="InterPro" id="IPR022791">
    <property type="entry name" value="L-PG_synthase/AglD"/>
</dbReference>
<feature type="transmembrane region" description="Helical" evidence="6">
    <location>
        <begin position="211"/>
        <end position="231"/>
    </location>
</feature>
<evidence type="ECO:0008006" key="8">
    <source>
        <dbReference type="Google" id="ProtNLM"/>
    </source>
</evidence>
<comment type="subcellular location">
    <subcellularLocation>
        <location evidence="1">Cell membrane</location>
        <topology evidence="1">Multi-pass membrane protein</topology>
    </subcellularLocation>
</comment>
<feature type="transmembrane region" description="Helical" evidence="6">
    <location>
        <begin position="243"/>
        <end position="266"/>
    </location>
</feature>
<gene>
    <name evidence="7" type="ORF">MNBD_UNCLBAC01-1647</name>
</gene>
<dbReference type="EMBL" id="UOGJ01000133">
    <property type="protein sequence ID" value="VAX37640.1"/>
    <property type="molecule type" value="Genomic_DNA"/>
</dbReference>
<evidence type="ECO:0000256" key="4">
    <source>
        <dbReference type="ARBA" id="ARBA00022989"/>
    </source>
</evidence>
<feature type="transmembrane region" description="Helical" evidence="6">
    <location>
        <begin position="12"/>
        <end position="31"/>
    </location>
</feature>